<feature type="compositionally biased region" description="Basic and acidic residues" evidence="1">
    <location>
        <begin position="186"/>
        <end position="196"/>
    </location>
</feature>
<evidence type="ECO:0000313" key="3">
    <source>
        <dbReference type="Proteomes" id="UP001346149"/>
    </source>
</evidence>
<feature type="region of interest" description="Disordered" evidence="1">
    <location>
        <begin position="165"/>
        <end position="196"/>
    </location>
</feature>
<keyword evidence="3" id="KW-1185">Reference proteome</keyword>
<dbReference type="PANTHER" id="PTHR33130:SF40">
    <property type="entry name" value="CHROMOGRANIN (DUF1639)"/>
    <property type="match status" value="1"/>
</dbReference>
<proteinExistence type="predicted"/>
<dbReference type="Proteomes" id="UP001346149">
    <property type="component" value="Unassembled WGS sequence"/>
</dbReference>
<evidence type="ECO:0000256" key="1">
    <source>
        <dbReference type="SAM" id="MobiDB-lite"/>
    </source>
</evidence>
<accession>A0AAN7RQ72</accession>
<organism evidence="2 3">
    <name type="scientific">Trapa natans</name>
    <name type="common">Water chestnut</name>
    <dbReference type="NCBI Taxonomy" id="22666"/>
    <lineage>
        <taxon>Eukaryota</taxon>
        <taxon>Viridiplantae</taxon>
        <taxon>Streptophyta</taxon>
        <taxon>Embryophyta</taxon>
        <taxon>Tracheophyta</taxon>
        <taxon>Spermatophyta</taxon>
        <taxon>Magnoliopsida</taxon>
        <taxon>eudicotyledons</taxon>
        <taxon>Gunneridae</taxon>
        <taxon>Pentapetalae</taxon>
        <taxon>rosids</taxon>
        <taxon>malvids</taxon>
        <taxon>Myrtales</taxon>
        <taxon>Lythraceae</taxon>
        <taxon>Trapa</taxon>
    </lineage>
</organism>
<evidence type="ECO:0000313" key="2">
    <source>
        <dbReference type="EMBL" id="KAK4804513.1"/>
    </source>
</evidence>
<comment type="caution">
    <text evidence="2">The sequence shown here is derived from an EMBL/GenBank/DDBJ whole genome shotgun (WGS) entry which is preliminary data.</text>
</comment>
<feature type="region of interest" description="Disordered" evidence="1">
    <location>
        <begin position="1"/>
        <end position="26"/>
    </location>
</feature>
<sequence length="276" mass="30159">MVFLRVSESEPPATSLSMAPSIVSSKSQPLHNFSLTDLRWSPAHHRLRRPSADPASLSPLQDFFPRPVDHDSSNPHGHQAPVKAPYEKQKGLVDPGAAANGRSSKITLRLRAKEKPIDCPYETEAEVPAAAPGKAPAGTAEPKIWNLRPRKPVTKKSSTSPMIIGVSLRNGGGPGPEIRSLVGPSKAEREKEADRRSVKLSISLRKEEIEADFLAFTGSRPARRPKRRPRTVQRSLDFCFPGLWLANITPDAYKVLENLTQLSKDGLNSNGSSDTD</sequence>
<name>A0AAN7RQ72_TRANT</name>
<gene>
    <name evidence="2" type="ORF">SAY86_004330</name>
</gene>
<feature type="region of interest" description="Disordered" evidence="1">
    <location>
        <begin position="126"/>
        <end position="145"/>
    </location>
</feature>
<protein>
    <submittedName>
        <fullName evidence="2">Uncharacterized protein</fullName>
    </submittedName>
</protein>
<dbReference type="Pfam" id="PF07797">
    <property type="entry name" value="DUF1639"/>
    <property type="match status" value="1"/>
</dbReference>
<dbReference type="PANTHER" id="PTHR33130">
    <property type="entry name" value="PUTATIVE (DUF1639)-RELATED"/>
    <property type="match status" value="1"/>
</dbReference>
<reference evidence="2 3" key="1">
    <citation type="journal article" date="2023" name="Hortic Res">
        <title>Pangenome of water caltrop reveals structural variations and asymmetric subgenome divergence after allopolyploidization.</title>
        <authorList>
            <person name="Zhang X."/>
            <person name="Chen Y."/>
            <person name="Wang L."/>
            <person name="Yuan Y."/>
            <person name="Fang M."/>
            <person name="Shi L."/>
            <person name="Lu R."/>
            <person name="Comes H.P."/>
            <person name="Ma Y."/>
            <person name="Chen Y."/>
            <person name="Huang G."/>
            <person name="Zhou Y."/>
            <person name="Zheng Z."/>
            <person name="Qiu Y."/>
        </authorList>
    </citation>
    <scope>NUCLEOTIDE SEQUENCE [LARGE SCALE GENOMIC DNA]</scope>
    <source>
        <strain evidence="2">F231</strain>
    </source>
</reference>
<dbReference type="EMBL" id="JAXQNO010000001">
    <property type="protein sequence ID" value="KAK4804513.1"/>
    <property type="molecule type" value="Genomic_DNA"/>
</dbReference>
<dbReference type="InterPro" id="IPR012438">
    <property type="entry name" value="DUF1639"/>
</dbReference>
<feature type="region of interest" description="Disordered" evidence="1">
    <location>
        <begin position="40"/>
        <end position="109"/>
    </location>
</feature>
<dbReference type="AlphaFoldDB" id="A0AAN7RQ72"/>
<feature type="compositionally biased region" description="Polar residues" evidence="1">
    <location>
        <begin position="12"/>
        <end position="26"/>
    </location>
</feature>
<feature type="compositionally biased region" description="Low complexity" evidence="1">
    <location>
        <begin position="126"/>
        <end position="143"/>
    </location>
</feature>